<dbReference type="Gene3D" id="3.40.50.2300">
    <property type="match status" value="2"/>
</dbReference>
<dbReference type="InterPro" id="IPR028082">
    <property type="entry name" value="Peripla_BP_I"/>
</dbReference>
<dbReference type="AlphaFoldDB" id="A0AAJ2F033"/>
<feature type="signal peptide" evidence="4">
    <location>
        <begin position="1"/>
        <end position="19"/>
    </location>
</feature>
<feature type="domain" description="Periplasmic binding protein" evidence="5">
    <location>
        <begin position="23"/>
        <end position="281"/>
    </location>
</feature>
<comment type="similarity">
    <text evidence="2">Belongs to the bacterial solute-binding protein 2 family.</text>
</comment>
<organism evidence="6 7">
    <name type="scientific">Pseudomonas oryzihabitans</name>
    <dbReference type="NCBI Taxonomy" id="47885"/>
    <lineage>
        <taxon>Bacteria</taxon>
        <taxon>Pseudomonadati</taxon>
        <taxon>Pseudomonadota</taxon>
        <taxon>Gammaproteobacteria</taxon>
        <taxon>Pseudomonadales</taxon>
        <taxon>Pseudomonadaceae</taxon>
        <taxon>Pseudomonas</taxon>
    </lineage>
</organism>
<evidence type="ECO:0000259" key="5">
    <source>
        <dbReference type="Pfam" id="PF13407"/>
    </source>
</evidence>
<sequence length="305" mass="32793">MKRVCLLVISTLFSTLALADLRIGVSIAQFDDNFLTYLREAMADEAKREGGVQLQFEDARGDVVRQLSQVESFVNQKVDAVVVTPVDTAATRNMTAAAKKAGIPLLYVNRRPQEELPAGVVYIGSNEKLAGRLQMEALAQKMGGKGNLAIMLGLLSNDATHGRTAGVKEVLAKYPDIKVVEEQTAEWQRDKGMDLMSNWLTSGRQIDAVASNNDEMAIGAAMALRQAGKQPGKDVFIGGVDGTPDGLAALQRGLLTVTVFHDAKGQGRAAIENAVKAARKESVPAVVDIPFELVTADNVAQFKNR</sequence>
<keyword evidence="3 4" id="KW-0732">Signal</keyword>
<dbReference type="GO" id="GO:0030313">
    <property type="term" value="C:cell envelope"/>
    <property type="evidence" value="ECO:0007669"/>
    <property type="project" value="UniProtKB-SubCell"/>
</dbReference>
<evidence type="ECO:0000313" key="6">
    <source>
        <dbReference type="EMBL" id="MDR6235065.1"/>
    </source>
</evidence>
<evidence type="ECO:0000256" key="2">
    <source>
        <dbReference type="ARBA" id="ARBA00007639"/>
    </source>
</evidence>
<reference evidence="6" key="1">
    <citation type="submission" date="2023-08" db="EMBL/GenBank/DDBJ databases">
        <title>Functional and genomic diversity of the sorghum phyllosphere microbiome.</title>
        <authorList>
            <person name="Shade A."/>
        </authorList>
    </citation>
    <scope>NUCLEOTIDE SEQUENCE</scope>
    <source>
        <strain evidence="6">SORGH_AS_0201</strain>
    </source>
</reference>
<feature type="chain" id="PRO_5042501690" evidence="4">
    <location>
        <begin position="20"/>
        <end position="305"/>
    </location>
</feature>
<dbReference type="Proteomes" id="UP001268036">
    <property type="component" value="Unassembled WGS sequence"/>
</dbReference>
<comment type="subcellular location">
    <subcellularLocation>
        <location evidence="1">Cell envelope</location>
    </subcellularLocation>
</comment>
<comment type="caution">
    <text evidence="6">The sequence shown here is derived from an EMBL/GenBank/DDBJ whole genome shotgun (WGS) entry which is preliminary data.</text>
</comment>
<dbReference type="SUPFAM" id="SSF53822">
    <property type="entry name" value="Periplasmic binding protein-like I"/>
    <property type="match status" value="1"/>
</dbReference>
<dbReference type="PANTHER" id="PTHR46847:SF1">
    <property type="entry name" value="D-ALLOSE-BINDING PERIPLASMIC PROTEIN-RELATED"/>
    <property type="match status" value="1"/>
</dbReference>
<name>A0AAJ2F033_9PSED</name>
<dbReference type="RefSeq" id="WP_309759304.1">
    <property type="nucleotide sequence ID" value="NZ_JAVJAF010000001.1"/>
</dbReference>
<dbReference type="InterPro" id="IPR025997">
    <property type="entry name" value="SBP_2_dom"/>
</dbReference>
<evidence type="ECO:0000256" key="1">
    <source>
        <dbReference type="ARBA" id="ARBA00004196"/>
    </source>
</evidence>
<dbReference type="Pfam" id="PF13407">
    <property type="entry name" value="Peripla_BP_4"/>
    <property type="match status" value="1"/>
</dbReference>
<evidence type="ECO:0000256" key="4">
    <source>
        <dbReference type="SAM" id="SignalP"/>
    </source>
</evidence>
<dbReference type="GO" id="GO:0030246">
    <property type="term" value="F:carbohydrate binding"/>
    <property type="evidence" value="ECO:0007669"/>
    <property type="project" value="UniProtKB-ARBA"/>
</dbReference>
<protein>
    <submittedName>
        <fullName evidence="6">Inositol transport system substrate-binding protein</fullName>
    </submittedName>
</protein>
<dbReference type="PANTHER" id="PTHR46847">
    <property type="entry name" value="D-ALLOSE-BINDING PERIPLASMIC PROTEIN-RELATED"/>
    <property type="match status" value="1"/>
</dbReference>
<dbReference type="CDD" id="cd06301">
    <property type="entry name" value="PBP1_rhizopine_binding-like"/>
    <property type="match status" value="1"/>
</dbReference>
<gene>
    <name evidence="6" type="ORF">QE440_002806</name>
</gene>
<evidence type="ECO:0000256" key="3">
    <source>
        <dbReference type="ARBA" id="ARBA00022729"/>
    </source>
</evidence>
<dbReference type="EMBL" id="JAVJAF010000001">
    <property type="protein sequence ID" value="MDR6235065.1"/>
    <property type="molecule type" value="Genomic_DNA"/>
</dbReference>
<accession>A0AAJ2F033</accession>
<proteinExistence type="inferred from homology"/>
<dbReference type="GO" id="GO:0055085">
    <property type="term" value="P:transmembrane transport"/>
    <property type="evidence" value="ECO:0007669"/>
    <property type="project" value="UniProtKB-ARBA"/>
</dbReference>
<evidence type="ECO:0000313" key="7">
    <source>
        <dbReference type="Proteomes" id="UP001268036"/>
    </source>
</evidence>